<reference evidence="2" key="2">
    <citation type="submission" date="2018-05" db="EMBL/GenBank/DDBJ databases">
        <title>OpunRS2 (Oryza punctata Reference Sequence Version 2).</title>
        <authorList>
            <person name="Zhang J."/>
            <person name="Kudrna D."/>
            <person name="Lee S."/>
            <person name="Talag J."/>
            <person name="Welchert J."/>
            <person name="Wing R.A."/>
        </authorList>
    </citation>
    <scope>NUCLEOTIDE SEQUENCE [LARGE SCALE GENOMIC DNA]</scope>
</reference>
<dbReference type="Proteomes" id="UP000026962">
    <property type="component" value="Chromosome 3"/>
</dbReference>
<evidence type="ECO:0000313" key="2">
    <source>
        <dbReference type="EnsemblPlants" id="OPUNC03G26700.1"/>
    </source>
</evidence>
<evidence type="ECO:0000313" key="3">
    <source>
        <dbReference type="Proteomes" id="UP000026962"/>
    </source>
</evidence>
<keyword evidence="3" id="KW-1185">Reference proteome</keyword>
<dbReference type="HOGENOM" id="CLU_1780451_0_0_1"/>
<proteinExistence type="predicted"/>
<name>A0A0E0KHC3_ORYPU</name>
<sequence>MQRTLYGPEVASIDRSHGDTGAHADSPPCTSRCFQQFPSPKPRNPTSTATAAWAPPHLMDPPDSEPTRGDHTTWTLVFTTTWPHITATHHHPCHGIATRHLASAPTHRLVSLSIHFSSLLFQNLVSLARAAQRPPRGGYPALLASK</sequence>
<feature type="compositionally biased region" description="Polar residues" evidence="1">
    <location>
        <begin position="28"/>
        <end position="38"/>
    </location>
</feature>
<feature type="compositionally biased region" description="Basic and acidic residues" evidence="1">
    <location>
        <begin position="12"/>
        <end position="22"/>
    </location>
</feature>
<dbReference type="AlphaFoldDB" id="A0A0E0KHC3"/>
<dbReference type="Gramene" id="OPUNC03G26700.1">
    <property type="protein sequence ID" value="OPUNC03G26700.1"/>
    <property type="gene ID" value="OPUNC03G26700"/>
</dbReference>
<dbReference type="EnsemblPlants" id="OPUNC03G26700.1">
    <property type="protein sequence ID" value="OPUNC03G26700.1"/>
    <property type="gene ID" value="OPUNC03G26700"/>
</dbReference>
<accession>A0A0E0KHC3</accession>
<reference evidence="2" key="1">
    <citation type="submission" date="2015-04" db="UniProtKB">
        <authorList>
            <consortium name="EnsemblPlants"/>
        </authorList>
    </citation>
    <scope>IDENTIFICATION</scope>
</reference>
<feature type="compositionally biased region" description="Low complexity" evidence="1">
    <location>
        <begin position="45"/>
        <end position="56"/>
    </location>
</feature>
<feature type="region of interest" description="Disordered" evidence="1">
    <location>
        <begin position="1"/>
        <end position="71"/>
    </location>
</feature>
<organism evidence="2">
    <name type="scientific">Oryza punctata</name>
    <name type="common">Red rice</name>
    <dbReference type="NCBI Taxonomy" id="4537"/>
    <lineage>
        <taxon>Eukaryota</taxon>
        <taxon>Viridiplantae</taxon>
        <taxon>Streptophyta</taxon>
        <taxon>Embryophyta</taxon>
        <taxon>Tracheophyta</taxon>
        <taxon>Spermatophyta</taxon>
        <taxon>Magnoliopsida</taxon>
        <taxon>Liliopsida</taxon>
        <taxon>Poales</taxon>
        <taxon>Poaceae</taxon>
        <taxon>BOP clade</taxon>
        <taxon>Oryzoideae</taxon>
        <taxon>Oryzeae</taxon>
        <taxon>Oryzinae</taxon>
        <taxon>Oryza</taxon>
    </lineage>
</organism>
<evidence type="ECO:0000256" key="1">
    <source>
        <dbReference type="SAM" id="MobiDB-lite"/>
    </source>
</evidence>
<protein>
    <submittedName>
        <fullName evidence="2">Uncharacterized protein</fullName>
    </submittedName>
</protein>